<dbReference type="AlphaFoldDB" id="A0A426ZS93"/>
<evidence type="ECO:0000313" key="3">
    <source>
        <dbReference type="Proteomes" id="UP000287651"/>
    </source>
</evidence>
<evidence type="ECO:0000256" key="1">
    <source>
        <dbReference type="SAM" id="MobiDB-lite"/>
    </source>
</evidence>
<name>A0A426ZS93_ENSVE</name>
<reference evidence="2 3" key="1">
    <citation type="journal article" date="2014" name="Agronomy (Basel)">
        <title>A Draft Genome Sequence for Ensete ventricosum, the Drought-Tolerant Tree Against Hunger.</title>
        <authorList>
            <person name="Harrison J."/>
            <person name="Moore K.A."/>
            <person name="Paszkiewicz K."/>
            <person name="Jones T."/>
            <person name="Grant M."/>
            <person name="Ambacheew D."/>
            <person name="Muzemil S."/>
            <person name="Studholme D.J."/>
        </authorList>
    </citation>
    <scope>NUCLEOTIDE SEQUENCE [LARGE SCALE GENOMIC DNA]</scope>
</reference>
<evidence type="ECO:0000313" key="2">
    <source>
        <dbReference type="EMBL" id="RRT66734.1"/>
    </source>
</evidence>
<dbReference type="Proteomes" id="UP000287651">
    <property type="component" value="Unassembled WGS sequence"/>
</dbReference>
<accession>A0A426ZS93</accession>
<feature type="region of interest" description="Disordered" evidence="1">
    <location>
        <begin position="37"/>
        <end position="72"/>
    </location>
</feature>
<dbReference type="EMBL" id="AMZH03005316">
    <property type="protein sequence ID" value="RRT66734.1"/>
    <property type="molecule type" value="Genomic_DNA"/>
</dbReference>
<comment type="caution">
    <text evidence="2">The sequence shown here is derived from an EMBL/GenBank/DDBJ whole genome shotgun (WGS) entry which is preliminary data.</text>
</comment>
<proteinExistence type="predicted"/>
<sequence>MVKHHGESSKMGQAGPLLQAAAVGLQVQICSQTIRAAHEERGSEQDEREVRYSPRVEEAPSGAPIGKKSHKERLTMAETRLDVLEASLEDSTKASEGYLG</sequence>
<feature type="compositionally biased region" description="Basic and acidic residues" evidence="1">
    <location>
        <begin position="37"/>
        <end position="58"/>
    </location>
</feature>
<gene>
    <name evidence="2" type="ORF">B296_00007098</name>
</gene>
<protein>
    <submittedName>
        <fullName evidence="2">Uncharacterized protein</fullName>
    </submittedName>
</protein>
<organism evidence="2 3">
    <name type="scientific">Ensete ventricosum</name>
    <name type="common">Abyssinian banana</name>
    <name type="synonym">Musa ensete</name>
    <dbReference type="NCBI Taxonomy" id="4639"/>
    <lineage>
        <taxon>Eukaryota</taxon>
        <taxon>Viridiplantae</taxon>
        <taxon>Streptophyta</taxon>
        <taxon>Embryophyta</taxon>
        <taxon>Tracheophyta</taxon>
        <taxon>Spermatophyta</taxon>
        <taxon>Magnoliopsida</taxon>
        <taxon>Liliopsida</taxon>
        <taxon>Zingiberales</taxon>
        <taxon>Musaceae</taxon>
        <taxon>Ensete</taxon>
    </lineage>
</organism>